<dbReference type="PANTHER" id="PTHR30146:SF153">
    <property type="entry name" value="LACTOSE OPERON REPRESSOR"/>
    <property type="match status" value="1"/>
</dbReference>
<dbReference type="SUPFAM" id="SSF47413">
    <property type="entry name" value="lambda repressor-like DNA-binding domains"/>
    <property type="match status" value="1"/>
</dbReference>
<protein>
    <submittedName>
        <fullName evidence="5">LacI family DNA-binding transcriptional regulator</fullName>
    </submittedName>
</protein>
<dbReference type="InterPro" id="IPR028082">
    <property type="entry name" value="Peripla_BP_I"/>
</dbReference>
<dbReference type="Pfam" id="PF13377">
    <property type="entry name" value="Peripla_BP_3"/>
    <property type="match status" value="1"/>
</dbReference>
<keyword evidence="6" id="KW-1185">Reference proteome</keyword>
<dbReference type="CDD" id="cd01392">
    <property type="entry name" value="HTH_LacI"/>
    <property type="match status" value="1"/>
</dbReference>
<dbReference type="Gene3D" id="3.40.50.2300">
    <property type="match status" value="2"/>
</dbReference>
<dbReference type="GO" id="GO:0003700">
    <property type="term" value="F:DNA-binding transcription factor activity"/>
    <property type="evidence" value="ECO:0007669"/>
    <property type="project" value="TreeGrafter"/>
</dbReference>
<dbReference type="InterPro" id="IPR010982">
    <property type="entry name" value="Lambda_DNA-bd_dom_sf"/>
</dbReference>
<feature type="domain" description="HTH lacI-type" evidence="4">
    <location>
        <begin position="5"/>
        <end position="59"/>
    </location>
</feature>
<dbReference type="KEGG" id="salk:FBQ74_01360"/>
<dbReference type="InterPro" id="IPR046335">
    <property type="entry name" value="LacI/GalR-like_sensor"/>
</dbReference>
<organism evidence="5 6">
    <name type="scientific">Salinimonas iocasae</name>
    <dbReference type="NCBI Taxonomy" id="2572577"/>
    <lineage>
        <taxon>Bacteria</taxon>
        <taxon>Pseudomonadati</taxon>
        <taxon>Pseudomonadota</taxon>
        <taxon>Gammaproteobacteria</taxon>
        <taxon>Alteromonadales</taxon>
        <taxon>Alteromonadaceae</taxon>
        <taxon>Alteromonas/Salinimonas group</taxon>
        <taxon>Salinimonas</taxon>
    </lineage>
</organism>
<dbReference type="EMBL" id="CP039852">
    <property type="protein sequence ID" value="QCZ92203.1"/>
    <property type="molecule type" value="Genomic_DNA"/>
</dbReference>
<dbReference type="AlphaFoldDB" id="A0A5B7YA66"/>
<accession>A0A5B7YA66</accession>
<evidence type="ECO:0000256" key="1">
    <source>
        <dbReference type="ARBA" id="ARBA00023015"/>
    </source>
</evidence>
<name>A0A5B7YA66_9ALTE</name>
<dbReference type="PANTHER" id="PTHR30146">
    <property type="entry name" value="LACI-RELATED TRANSCRIPTIONAL REPRESSOR"/>
    <property type="match status" value="1"/>
</dbReference>
<gene>
    <name evidence="5" type="ORF">FBQ74_01360</name>
</gene>
<dbReference type="CDD" id="cd01545">
    <property type="entry name" value="PBP1_SalR"/>
    <property type="match status" value="1"/>
</dbReference>
<dbReference type="Proteomes" id="UP000304912">
    <property type="component" value="Chromosome"/>
</dbReference>
<evidence type="ECO:0000313" key="6">
    <source>
        <dbReference type="Proteomes" id="UP000304912"/>
    </source>
</evidence>
<dbReference type="PRINTS" id="PR00036">
    <property type="entry name" value="HTHLACI"/>
</dbReference>
<sequence length="342" mass="37380">MKKRPTINDIAQQAGVSKRTVSRVINGATNVNAKTRENIQQIIREQGFSPDKKARGLAVRRSYLLGIIYDNPGTFYIDQVQEGVLQVITEKGYELIVHPCRYQDAGFVDNCTGFVHRSNVDGVIVLPPVSESAALADAFNRHGVNYVRMASVALDEPYRMVISDDRHAVADLALYLVAQGHKDIAVISGPNAYSSTTERLEGFCHALHTLGITLSANRIIEGDNTYQSGIACGRALLTQDPIPDAIFANNDDMAIGVIRAAHDLKINVPQSLSVVGFDDNLMAARMLPSLTTIRRPVRDMAASAAQKLIAQIENLPADNIATQLVKAQLIVRESTRKKSDFS</sequence>
<keyword evidence="3" id="KW-0804">Transcription</keyword>
<dbReference type="GO" id="GO:0000976">
    <property type="term" value="F:transcription cis-regulatory region binding"/>
    <property type="evidence" value="ECO:0007669"/>
    <property type="project" value="TreeGrafter"/>
</dbReference>
<dbReference type="OrthoDB" id="9798934at2"/>
<keyword evidence="1" id="KW-0805">Transcription regulation</keyword>
<evidence type="ECO:0000256" key="3">
    <source>
        <dbReference type="ARBA" id="ARBA00023163"/>
    </source>
</evidence>
<dbReference type="Gene3D" id="1.10.260.40">
    <property type="entry name" value="lambda repressor-like DNA-binding domains"/>
    <property type="match status" value="1"/>
</dbReference>
<dbReference type="SUPFAM" id="SSF53822">
    <property type="entry name" value="Periplasmic binding protein-like I"/>
    <property type="match status" value="1"/>
</dbReference>
<dbReference type="RefSeq" id="WP_139754965.1">
    <property type="nucleotide sequence ID" value="NZ_CP039852.1"/>
</dbReference>
<evidence type="ECO:0000313" key="5">
    <source>
        <dbReference type="EMBL" id="QCZ92203.1"/>
    </source>
</evidence>
<evidence type="ECO:0000259" key="4">
    <source>
        <dbReference type="PROSITE" id="PS50932"/>
    </source>
</evidence>
<dbReference type="PROSITE" id="PS00356">
    <property type="entry name" value="HTH_LACI_1"/>
    <property type="match status" value="1"/>
</dbReference>
<keyword evidence="2 5" id="KW-0238">DNA-binding</keyword>
<proteinExistence type="predicted"/>
<dbReference type="PROSITE" id="PS50932">
    <property type="entry name" value="HTH_LACI_2"/>
    <property type="match status" value="1"/>
</dbReference>
<reference evidence="5 6" key="1">
    <citation type="submission" date="2019-04" db="EMBL/GenBank/DDBJ databases">
        <title>Salinimonas iocasae sp. nov., a halophilic bacterium isolated from the outer tube casing of tubeworms in Okinawa Trough.</title>
        <authorList>
            <person name="Zhang H."/>
            <person name="Wang H."/>
            <person name="Li C."/>
        </authorList>
    </citation>
    <scope>NUCLEOTIDE SEQUENCE [LARGE SCALE GENOMIC DNA]</scope>
    <source>
        <strain evidence="5 6">KX18D6</strain>
    </source>
</reference>
<evidence type="ECO:0000256" key="2">
    <source>
        <dbReference type="ARBA" id="ARBA00023125"/>
    </source>
</evidence>
<dbReference type="InterPro" id="IPR000843">
    <property type="entry name" value="HTH_LacI"/>
</dbReference>
<dbReference type="SMART" id="SM00354">
    <property type="entry name" value="HTH_LACI"/>
    <property type="match status" value="1"/>
</dbReference>
<dbReference type="Pfam" id="PF00356">
    <property type="entry name" value="LacI"/>
    <property type="match status" value="1"/>
</dbReference>